<reference evidence="1" key="1">
    <citation type="journal article" date="2021" name="New Phytol.">
        <title>Evolutionary innovations through gain and loss of genes in the ectomycorrhizal Boletales.</title>
        <authorList>
            <person name="Wu G."/>
            <person name="Miyauchi S."/>
            <person name="Morin E."/>
            <person name="Kuo A."/>
            <person name="Drula E."/>
            <person name="Varga T."/>
            <person name="Kohler A."/>
            <person name="Feng B."/>
            <person name="Cao Y."/>
            <person name="Lipzen A."/>
            <person name="Daum C."/>
            <person name="Hundley H."/>
            <person name="Pangilinan J."/>
            <person name="Johnson J."/>
            <person name="Barry K."/>
            <person name="LaButti K."/>
            <person name="Ng V."/>
            <person name="Ahrendt S."/>
            <person name="Min B."/>
            <person name="Choi I.G."/>
            <person name="Park H."/>
            <person name="Plett J.M."/>
            <person name="Magnuson J."/>
            <person name="Spatafora J.W."/>
            <person name="Nagy L.G."/>
            <person name="Henrissat B."/>
            <person name="Grigoriev I.V."/>
            <person name="Yang Z.L."/>
            <person name="Xu J."/>
            <person name="Martin F.M."/>
        </authorList>
    </citation>
    <scope>NUCLEOTIDE SEQUENCE</scope>
    <source>
        <strain evidence="1">KUC20120723A-06</strain>
    </source>
</reference>
<comment type="caution">
    <text evidence="1">The sequence shown here is derived from an EMBL/GenBank/DDBJ whole genome shotgun (WGS) entry which is preliminary data.</text>
</comment>
<keyword evidence="2" id="KW-1185">Reference proteome</keyword>
<evidence type="ECO:0000313" key="2">
    <source>
        <dbReference type="Proteomes" id="UP000790709"/>
    </source>
</evidence>
<sequence>MGSTTEGCQTQKLSQCSRLPPWSQFAFNKPSVAYPSHALVITIQRRSSLWAAFNGLRWRRRQVIVCCPLSSPSLSSFYPPKPVSRGLSIPSFLRQCTPPDTRPRVRITIKPWLGPVYLFYEHFSPRQCTRLDSLYIPPIILRFVIRPPFIRSRTDTLPFVNVLRLDSPHLPLYSRFVIRPNLLFSNRLSDW</sequence>
<gene>
    <name evidence="1" type="ORF">BV22DRAFT_848611</name>
</gene>
<protein>
    <submittedName>
        <fullName evidence="1">Uncharacterized protein</fullName>
    </submittedName>
</protein>
<name>A0ACB8B362_9AGAM</name>
<evidence type="ECO:0000313" key="1">
    <source>
        <dbReference type="EMBL" id="KAH7919699.1"/>
    </source>
</evidence>
<dbReference type="Proteomes" id="UP000790709">
    <property type="component" value="Unassembled WGS sequence"/>
</dbReference>
<proteinExistence type="predicted"/>
<organism evidence="1 2">
    <name type="scientific">Leucogyrophana mollusca</name>
    <dbReference type="NCBI Taxonomy" id="85980"/>
    <lineage>
        <taxon>Eukaryota</taxon>
        <taxon>Fungi</taxon>
        <taxon>Dikarya</taxon>
        <taxon>Basidiomycota</taxon>
        <taxon>Agaricomycotina</taxon>
        <taxon>Agaricomycetes</taxon>
        <taxon>Agaricomycetidae</taxon>
        <taxon>Boletales</taxon>
        <taxon>Boletales incertae sedis</taxon>
        <taxon>Leucogyrophana</taxon>
    </lineage>
</organism>
<dbReference type="EMBL" id="MU266638">
    <property type="protein sequence ID" value="KAH7919699.1"/>
    <property type="molecule type" value="Genomic_DNA"/>
</dbReference>
<accession>A0ACB8B362</accession>